<feature type="transmembrane region" description="Helical" evidence="1">
    <location>
        <begin position="110"/>
        <end position="128"/>
    </location>
</feature>
<dbReference type="Gene3D" id="3.20.20.450">
    <property type="entry name" value="EAL domain"/>
    <property type="match status" value="1"/>
</dbReference>
<dbReference type="RefSeq" id="WP_162338596.1">
    <property type="nucleotide sequence ID" value="NZ_JBHSRQ010000004.1"/>
</dbReference>
<dbReference type="Gene3D" id="3.30.70.270">
    <property type="match status" value="1"/>
</dbReference>
<keyword evidence="1" id="KW-0472">Membrane</keyword>
<dbReference type="PANTHER" id="PTHR33121">
    <property type="entry name" value="CYCLIC DI-GMP PHOSPHODIESTERASE PDEF"/>
    <property type="match status" value="1"/>
</dbReference>
<dbReference type="SMART" id="SM00052">
    <property type="entry name" value="EAL"/>
    <property type="match status" value="1"/>
</dbReference>
<dbReference type="InterPro" id="IPR050706">
    <property type="entry name" value="Cyclic-di-GMP_PDE-like"/>
</dbReference>
<protein>
    <recommendedName>
        <fullName evidence="6">Diguanylate cyclase (GGDEF) domain-containing protein</fullName>
    </recommendedName>
</protein>
<dbReference type="InterPro" id="IPR001633">
    <property type="entry name" value="EAL_dom"/>
</dbReference>
<feature type="transmembrane region" description="Helical" evidence="1">
    <location>
        <begin position="312"/>
        <end position="331"/>
    </location>
</feature>
<dbReference type="PANTHER" id="PTHR33121:SF79">
    <property type="entry name" value="CYCLIC DI-GMP PHOSPHODIESTERASE PDED-RELATED"/>
    <property type="match status" value="1"/>
</dbReference>
<organism evidence="4 5">
    <name type="scientific">Pseudoxanthomonas japonensis</name>
    <dbReference type="NCBI Taxonomy" id="69284"/>
    <lineage>
        <taxon>Bacteria</taxon>
        <taxon>Pseudomonadati</taxon>
        <taxon>Pseudomonadota</taxon>
        <taxon>Gammaproteobacteria</taxon>
        <taxon>Lysobacterales</taxon>
        <taxon>Lysobacteraceae</taxon>
        <taxon>Pseudoxanthomonas</taxon>
    </lineage>
</organism>
<evidence type="ECO:0000259" key="3">
    <source>
        <dbReference type="PROSITE" id="PS50887"/>
    </source>
</evidence>
<dbReference type="Pfam" id="PF00990">
    <property type="entry name" value="GGDEF"/>
    <property type="match status" value="1"/>
</dbReference>
<evidence type="ECO:0000313" key="4">
    <source>
        <dbReference type="EMBL" id="KAF1723814.1"/>
    </source>
</evidence>
<feature type="transmembrane region" description="Helical" evidence="1">
    <location>
        <begin position="369"/>
        <end position="387"/>
    </location>
</feature>
<dbReference type="EMBL" id="PDWW01000023">
    <property type="protein sequence ID" value="KAF1723814.1"/>
    <property type="molecule type" value="Genomic_DNA"/>
</dbReference>
<dbReference type="PROSITE" id="PS50883">
    <property type="entry name" value="EAL"/>
    <property type="match status" value="1"/>
</dbReference>
<feature type="domain" description="EAL" evidence="2">
    <location>
        <begin position="811"/>
        <end position="1065"/>
    </location>
</feature>
<dbReference type="SUPFAM" id="SSF55073">
    <property type="entry name" value="Nucleotide cyclase"/>
    <property type="match status" value="1"/>
</dbReference>
<accession>A0ABQ6ZEG3</accession>
<keyword evidence="1" id="KW-0812">Transmembrane</keyword>
<dbReference type="InterPro" id="IPR035919">
    <property type="entry name" value="EAL_sf"/>
</dbReference>
<dbReference type="SMART" id="SM00267">
    <property type="entry name" value="GGDEF"/>
    <property type="match status" value="1"/>
</dbReference>
<feature type="transmembrane region" description="Helical" evidence="1">
    <location>
        <begin position="172"/>
        <end position="189"/>
    </location>
</feature>
<reference evidence="4 5" key="1">
    <citation type="submission" date="2017-10" db="EMBL/GenBank/DDBJ databases">
        <title>Whole genome sequencing of members of genus Pseudoxanthomonas.</title>
        <authorList>
            <person name="Kumar S."/>
            <person name="Bansal K."/>
            <person name="Kaur A."/>
            <person name="Patil P."/>
            <person name="Sharma S."/>
            <person name="Patil P.B."/>
        </authorList>
    </citation>
    <scope>NUCLEOTIDE SEQUENCE [LARGE SCALE GENOMIC DNA]</scope>
    <source>
        <strain evidence="4 5">DSM 17109</strain>
    </source>
</reference>
<feature type="transmembrane region" description="Helical" evidence="1">
    <location>
        <begin position="204"/>
        <end position="222"/>
    </location>
</feature>
<dbReference type="Pfam" id="PF00563">
    <property type="entry name" value="EAL"/>
    <property type="match status" value="1"/>
</dbReference>
<feature type="domain" description="GGDEF" evidence="3">
    <location>
        <begin position="668"/>
        <end position="802"/>
    </location>
</feature>
<dbReference type="CDD" id="cd01949">
    <property type="entry name" value="GGDEF"/>
    <property type="match status" value="1"/>
</dbReference>
<comment type="caution">
    <text evidence="4">The sequence shown here is derived from an EMBL/GenBank/DDBJ whole genome shotgun (WGS) entry which is preliminary data.</text>
</comment>
<evidence type="ECO:0008006" key="6">
    <source>
        <dbReference type="Google" id="ProtNLM"/>
    </source>
</evidence>
<keyword evidence="5" id="KW-1185">Reference proteome</keyword>
<evidence type="ECO:0000313" key="5">
    <source>
        <dbReference type="Proteomes" id="UP000781710"/>
    </source>
</evidence>
<dbReference type="InterPro" id="IPR029787">
    <property type="entry name" value="Nucleotide_cyclase"/>
</dbReference>
<dbReference type="InterPro" id="IPR000160">
    <property type="entry name" value="GGDEF_dom"/>
</dbReference>
<evidence type="ECO:0000259" key="2">
    <source>
        <dbReference type="PROSITE" id="PS50883"/>
    </source>
</evidence>
<dbReference type="CDD" id="cd01948">
    <property type="entry name" value="EAL"/>
    <property type="match status" value="1"/>
</dbReference>
<keyword evidence="1" id="KW-1133">Transmembrane helix</keyword>
<feature type="transmembrane region" description="Helical" evidence="1">
    <location>
        <begin position="65"/>
        <end position="98"/>
    </location>
</feature>
<feature type="transmembrane region" description="Helical" evidence="1">
    <location>
        <begin position="270"/>
        <end position="292"/>
    </location>
</feature>
<evidence type="ECO:0000256" key="1">
    <source>
        <dbReference type="SAM" id="Phobius"/>
    </source>
</evidence>
<feature type="transmembrane region" description="Helical" evidence="1">
    <location>
        <begin position="337"/>
        <end position="357"/>
    </location>
</feature>
<name>A0ABQ6ZEG3_9GAMM</name>
<dbReference type="Proteomes" id="UP000781710">
    <property type="component" value="Unassembled WGS sequence"/>
</dbReference>
<gene>
    <name evidence="4" type="ORF">CSC78_14575</name>
</gene>
<dbReference type="SUPFAM" id="SSF141868">
    <property type="entry name" value="EAL domain-like"/>
    <property type="match status" value="1"/>
</dbReference>
<proteinExistence type="predicted"/>
<dbReference type="InterPro" id="IPR043128">
    <property type="entry name" value="Rev_trsase/Diguanyl_cyclase"/>
</dbReference>
<dbReference type="NCBIfam" id="TIGR00254">
    <property type="entry name" value="GGDEF"/>
    <property type="match status" value="1"/>
</dbReference>
<feature type="transmembrane region" description="Helical" evidence="1">
    <location>
        <begin position="140"/>
        <end position="160"/>
    </location>
</feature>
<sequence>MAIHQDLWRPVQWAQRFAAAFAWLLAATLTLVDAGSGHFLDDSVPVVGVLVAIATWRNTQRPVRLAVAGLLSILLLLHAWQFHALGTCLVLIAATVIAWARVWRGFWPEFVMRVFAAALLLLAMQPVLGALQAGSRVPEIGWALSLSALAMFLLVYTPSLREGRTLDISTELVAFVLAFAVIALIGWHVPGSLVGKMGVDFPPMRPISTLCVAGVAFALLLRQREQERAAWIVLALVTVPLLFTLLQTLGGITTPVNALLHRLGWLPTPTLPLIGGYTDYGVLTAWLAVAVLPSPLQRWESVRWGITRGLGIAMASVAGMATLGLLIQLPYHQEGLSIYQISLTASAQIVALGLALAVAGENSLRERMFGVLPMAAALMLGGLYWTAASGDRDAMARNVMKTQTATTTPTFVRGIELRRSALRQLSASLSAATPEAAETLFDHYVHDMVGAFAGFRVVRSVGDDGREFRWVQPGFEAPVAPSPPVPVADAGHLLPVAGGWWLTVDTAGRRTQGFIALDDFVRTLSKAVLSDRPVRATAVGMPAVEQGQPQGTPLSIERVSLPGHDVQLELWAPPSLTSFTLPRALVVGGLSSGLLIAFVLFLLDISRRRSSEAAETARSLLLETERRLDAQRRLNDAAAMDSATGLPRFSAQASLIAERIAAPAAHGHGHGLAIVDLDGFGMVNDSFGHDGGDEVLRRMGQRISAACEDQGGVYRYGGEGFLVLFPDMDIDQLNRCAEEIRRAVGQPVALYSTHPSFTVTASIGLAHAPEHGADLQTLLRCADDARHLAKRAGRNQVRLPSATTQQETSDRLSRVTALREAVARGQLRLVYQPVVAGDSSQLIGFEALARWRHPAWGDVPPSVFIPLAESAGLMEDIGHFVLEQACQQLARWRAMGLRTLGMAVNLSPSQLGQPTLAPWIADCLQRHDLPADALTLELTESVLVEDMGAAQDMLQALHALGVRLALDDFGTGYSSMAYLQRLPLDIIKIDRSFVDGIATESTDRAIARTILVLAHEMGMRTIAEGVETSEQMQALQQMGCDEMQGYFFGRPMEVDEATTLARGELRHGAG</sequence>
<feature type="transmembrane region" description="Helical" evidence="1">
    <location>
        <begin position="229"/>
        <end position="250"/>
    </location>
</feature>
<dbReference type="PROSITE" id="PS50887">
    <property type="entry name" value="GGDEF"/>
    <property type="match status" value="1"/>
</dbReference>